<dbReference type="Proteomes" id="UP000003781">
    <property type="component" value="Unassembled WGS sequence"/>
</dbReference>
<dbReference type="AlphaFoldDB" id="A3IRA5"/>
<protein>
    <recommendedName>
        <fullName evidence="3">DUF2808 domain-containing protein</fullName>
    </recommendedName>
</protein>
<accession>A3IRA5</accession>
<evidence type="ECO:0000313" key="1">
    <source>
        <dbReference type="EMBL" id="EAZ90907.1"/>
    </source>
</evidence>
<dbReference type="eggNOG" id="COG4249">
    <property type="taxonomic scope" value="Bacteria"/>
</dbReference>
<evidence type="ECO:0000313" key="2">
    <source>
        <dbReference type="Proteomes" id="UP000003781"/>
    </source>
</evidence>
<comment type="caution">
    <text evidence="1">The sequence shown here is derived from an EMBL/GenBank/DDBJ whole genome shotgun (WGS) entry which is preliminary data.</text>
</comment>
<proteinExistence type="predicted"/>
<evidence type="ECO:0008006" key="3">
    <source>
        <dbReference type="Google" id="ProtNLM"/>
    </source>
</evidence>
<dbReference type="EMBL" id="AAXW01000018">
    <property type="protein sequence ID" value="EAZ90907.1"/>
    <property type="molecule type" value="Genomic_DNA"/>
</dbReference>
<gene>
    <name evidence="1" type="ORF">CY0110_21005</name>
</gene>
<organism evidence="1 2">
    <name type="scientific">Crocosphaera chwakensis CCY0110</name>
    <dbReference type="NCBI Taxonomy" id="391612"/>
    <lineage>
        <taxon>Bacteria</taxon>
        <taxon>Bacillati</taxon>
        <taxon>Cyanobacteriota</taxon>
        <taxon>Cyanophyceae</taxon>
        <taxon>Oscillatoriophycideae</taxon>
        <taxon>Chroococcales</taxon>
        <taxon>Aphanothecaceae</taxon>
        <taxon>Crocosphaera</taxon>
        <taxon>Crocosphaera chwakensis</taxon>
    </lineage>
</organism>
<dbReference type="Pfam" id="PF10989">
    <property type="entry name" value="DUF2808"/>
    <property type="match status" value="1"/>
</dbReference>
<dbReference type="InterPro" id="IPR021256">
    <property type="entry name" value="DUF2808"/>
</dbReference>
<name>A3IRA5_9CHRO</name>
<sequence length="202" mass="22551">MGDFELNKLISYKLGIKIMNKLFWGVSLGLMSVSVGLSPIIAQENQSSISYFSRSPRLINVMTTYRGARVGSPRYYYTIELPNESGEALKTITINKRQGFEEIDYYPKDTIAFQGTPNHRNNPLTIEETTWDKTTETMTITFDPPVSPGTTFTVGLKAKQNPDHGGTYLFGVTVFPAGNNPRDLYLGSGRLYFDGTDSGDYD</sequence>
<reference evidence="1 2" key="1">
    <citation type="submission" date="2007-03" db="EMBL/GenBank/DDBJ databases">
        <authorList>
            <person name="Stal L."/>
            <person name="Ferriera S."/>
            <person name="Johnson J."/>
            <person name="Kravitz S."/>
            <person name="Beeson K."/>
            <person name="Sutton G."/>
            <person name="Rogers Y.-H."/>
            <person name="Friedman R."/>
            <person name="Frazier M."/>
            <person name="Venter J.C."/>
        </authorList>
    </citation>
    <scope>NUCLEOTIDE SEQUENCE [LARGE SCALE GENOMIC DNA]</scope>
    <source>
        <strain evidence="1 2">CCY0110</strain>
    </source>
</reference>
<keyword evidence="2" id="KW-1185">Reference proteome</keyword>